<dbReference type="CTD" id="6753833"/>
<dbReference type="RefSeq" id="XP_002112620.1">
    <property type="nucleotide sequence ID" value="XM_002112584.1"/>
</dbReference>
<proteinExistence type="predicted"/>
<feature type="compositionally biased region" description="Polar residues" evidence="1">
    <location>
        <begin position="92"/>
        <end position="101"/>
    </location>
</feature>
<dbReference type="GeneID" id="6753833"/>
<protein>
    <submittedName>
        <fullName evidence="2">Uncharacterized protein</fullName>
    </submittedName>
</protein>
<evidence type="ECO:0000313" key="3">
    <source>
        <dbReference type="Proteomes" id="UP000009022"/>
    </source>
</evidence>
<dbReference type="Proteomes" id="UP000009022">
    <property type="component" value="Unassembled WGS sequence"/>
</dbReference>
<dbReference type="AlphaFoldDB" id="B3RWN7"/>
<reference evidence="2 3" key="1">
    <citation type="journal article" date="2008" name="Nature">
        <title>The Trichoplax genome and the nature of placozoans.</title>
        <authorList>
            <person name="Srivastava M."/>
            <person name="Begovic E."/>
            <person name="Chapman J."/>
            <person name="Putnam N.H."/>
            <person name="Hellsten U."/>
            <person name="Kawashima T."/>
            <person name="Kuo A."/>
            <person name="Mitros T."/>
            <person name="Salamov A."/>
            <person name="Carpenter M.L."/>
            <person name="Signorovitch A.Y."/>
            <person name="Moreno M.A."/>
            <person name="Kamm K."/>
            <person name="Grimwood J."/>
            <person name="Schmutz J."/>
            <person name="Shapiro H."/>
            <person name="Grigoriev I.V."/>
            <person name="Buss L.W."/>
            <person name="Schierwater B."/>
            <person name="Dellaporta S.L."/>
            <person name="Rokhsar D.S."/>
        </authorList>
    </citation>
    <scope>NUCLEOTIDE SEQUENCE [LARGE SCALE GENOMIC DNA]</scope>
    <source>
        <strain evidence="2 3">Grell-BS-1999</strain>
    </source>
</reference>
<accession>B3RWN7</accession>
<feature type="compositionally biased region" description="Basic and acidic residues" evidence="1">
    <location>
        <begin position="46"/>
        <end position="74"/>
    </location>
</feature>
<keyword evidence="3" id="KW-1185">Reference proteome</keyword>
<dbReference type="InParanoid" id="B3RWN7"/>
<organism evidence="2 3">
    <name type="scientific">Trichoplax adhaerens</name>
    <name type="common">Trichoplax reptans</name>
    <dbReference type="NCBI Taxonomy" id="10228"/>
    <lineage>
        <taxon>Eukaryota</taxon>
        <taxon>Metazoa</taxon>
        <taxon>Placozoa</taxon>
        <taxon>Uniplacotomia</taxon>
        <taxon>Trichoplacea</taxon>
        <taxon>Trichoplacidae</taxon>
        <taxon>Trichoplax</taxon>
    </lineage>
</organism>
<feature type="compositionally biased region" description="Basic and acidic residues" evidence="1">
    <location>
        <begin position="104"/>
        <end position="121"/>
    </location>
</feature>
<evidence type="ECO:0000313" key="2">
    <source>
        <dbReference type="EMBL" id="EDV24730.1"/>
    </source>
</evidence>
<dbReference type="GO" id="GO:0005730">
    <property type="term" value="C:nucleolus"/>
    <property type="evidence" value="ECO:0000318"/>
    <property type="project" value="GO_Central"/>
</dbReference>
<name>B3RWN7_TRIAD</name>
<dbReference type="EMBL" id="DS985245">
    <property type="protein sequence ID" value="EDV24730.1"/>
    <property type="molecule type" value="Genomic_DNA"/>
</dbReference>
<feature type="region of interest" description="Disordered" evidence="1">
    <location>
        <begin position="33"/>
        <end position="184"/>
    </location>
</feature>
<gene>
    <name evidence="2" type="ORF">TRIADDRAFT_56821</name>
</gene>
<feature type="compositionally biased region" description="Basic and acidic residues" evidence="1">
    <location>
        <begin position="167"/>
        <end position="180"/>
    </location>
</feature>
<evidence type="ECO:0000256" key="1">
    <source>
        <dbReference type="SAM" id="MobiDB-lite"/>
    </source>
</evidence>
<dbReference type="HOGENOM" id="CLU_456610_0_0_1"/>
<sequence length="598" mass="69155">MDKSAEKIVTGSPLSAIVVENRENVSKEKVDIIQKSEDIASENDTVDEHSSNSNDSKSDNNDEDHDVKHEKDAKNNASADPEYFMKERSALDDQTVTSTSATEDESKEKYEQDPLKHESIAHNHSGSSKKSSSDDDSIPLSDDIVTTSVSNDSDDNASELLVSTPRKRNDIAESEENHEVKKMKKDSEDQDCLVKEGYPRKFNTAKRKHKKSCLINSKSSSFWYPIPSKYLVITGAKKDTLITLRKCSKHSVRQKQVPYRLQTIDSSLNRTPAGTCFKKLFEMIFTHGQITGTKDLQAILRFGFCYIRKSDMIKKRIKERTNSSDKSLYFTASDILYAINGLLPYSMHEGTLPNRLQRTIEHIFYNQLSKDYRSQLDCLVKKRNLIIIQDLDTDCDEVVTYEIKYKDDSKVYIFSEENDYVTAEENLIQSPLCIDLVRGNNSNFDLRYELNRIKTTSNLQEKPYKVISELNQGHFKFKNECIKIKKKYCNKIESFKKVITKRYTSSERTINKTVSNPLWKCCTYVDKQVHEYHHFDVRQRIFNNKNVYLEAHFEFNAEDWYQPSNGKLCDSVVSNFYKFGPEVVSVWKDSNHRFRIAC</sequence>
<dbReference type="KEGG" id="tad:TRIADDRAFT_56821"/>